<dbReference type="AlphaFoldDB" id="A0A834X191"/>
<comment type="caution">
    <text evidence="2">The sequence shown here is derived from an EMBL/GenBank/DDBJ whole genome shotgun (WGS) entry which is preliminary data.</text>
</comment>
<evidence type="ECO:0000256" key="1">
    <source>
        <dbReference type="SAM" id="MobiDB-lite"/>
    </source>
</evidence>
<gene>
    <name evidence="2" type="ORF">G2W53_010963</name>
</gene>
<keyword evidence="3" id="KW-1185">Reference proteome</keyword>
<feature type="region of interest" description="Disordered" evidence="1">
    <location>
        <begin position="93"/>
        <end position="132"/>
    </location>
</feature>
<dbReference type="Proteomes" id="UP000634136">
    <property type="component" value="Unassembled WGS sequence"/>
</dbReference>
<feature type="compositionally biased region" description="Basic and acidic residues" evidence="1">
    <location>
        <begin position="121"/>
        <end position="132"/>
    </location>
</feature>
<organism evidence="2 3">
    <name type="scientific">Senna tora</name>
    <dbReference type="NCBI Taxonomy" id="362788"/>
    <lineage>
        <taxon>Eukaryota</taxon>
        <taxon>Viridiplantae</taxon>
        <taxon>Streptophyta</taxon>
        <taxon>Embryophyta</taxon>
        <taxon>Tracheophyta</taxon>
        <taxon>Spermatophyta</taxon>
        <taxon>Magnoliopsida</taxon>
        <taxon>eudicotyledons</taxon>
        <taxon>Gunneridae</taxon>
        <taxon>Pentapetalae</taxon>
        <taxon>rosids</taxon>
        <taxon>fabids</taxon>
        <taxon>Fabales</taxon>
        <taxon>Fabaceae</taxon>
        <taxon>Caesalpinioideae</taxon>
        <taxon>Cassia clade</taxon>
        <taxon>Senna</taxon>
    </lineage>
</organism>
<protein>
    <submittedName>
        <fullName evidence="2">Uncharacterized protein</fullName>
    </submittedName>
</protein>
<dbReference type="EMBL" id="JAAIUW010000004">
    <property type="protein sequence ID" value="KAF7836104.1"/>
    <property type="molecule type" value="Genomic_DNA"/>
</dbReference>
<evidence type="ECO:0000313" key="3">
    <source>
        <dbReference type="Proteomes" id="UP000634136"/>
    </source>
</evidence>
<name>A0A834X191_9FABA</name>
<sequence length="132" mass="15035">MVEGTDLTKSSNHVRECFMEATEDGREEYKWAVVTDSQACPASSQKLMEDLCKHDELSMVIDDEVHNSEKYISVHHLVSSIIRGFNKGKDIDKNQRVEPNIKSSSPLEVKNIEPNLEPNTDEQRQMQEETVG</sequence>
<proteinExistence type="predicted"/>
<accession>A0A834X191</accession>
<evidence type="ECO:0000313" key="2">
    <source>
        <dbReference type="EMBL" id="KAF7836104.1"/>
    </source>
</evidence>
<reference evidence="2" key="1">
    <citation type="submission" date="2020-09" db="EMBL/GenBank/DDBJ databases">
        <title>Genome-Enabled Discovery of Anthraquinone Biosynthesis in Senna tora.</title>
        <authorList>
            <person name="Kang S.-H."/>
            <person name="Pandey R.P."/>
            <person name="Lee C.-M."/>
            <person name="Sim J.-S."/>
            <person name="Jeong J.-T."/>
            <person name="Choi B.-S."/>
            <person name="Jung M."/>
            <person name="Ginzburg D."/>
            <person name="Zhao K."/>
            <person name="Won S.Y."/>
            <person name="Oh T.-J."/>
            <person name="Yu Y."/>
            <person name="Kim N.-H."/>
            <person name="Lee O.R."/>
            <person name="Lee T.-H."/>
            <person name="Bashyal P."/>
            <person name="Kim T.-S."/>
            <person name="Lee W.-H."/>
            <person name="Kawkins C."/>
            <person name="Kim C.-K."/>
            <person name="Kim J.S."/>
            <person name="Ahn B.O."/>
            <person name="Rhee S.Y."/>
            <person name="Sohng J.K."/>
        </authorList>
    </citation>
    <scope>NUCLEOTIDE SEQUENCE</scope>
    <source>
        <tissue evidence="2">Leaf</tissue>
    </source>
</reference>